<evidence type="ECO:0000256" key="5">
    <source>
        <dbReference type="ARBA" id="ARBA00023157"/>
    </source>
</evidence>
<evidence type="ECO:0000313" key="12">
    <source>
        <dbReference type="EMBL" id="HIU27388.1"/>
    </source>
</evidence>
<dbReference type="PRINTS" id="PR00421">
    <property type="entry name" value="THIOREDOXIN"/>
</dbReference>
<name>A0A9D1I367_9FIRM</name>
<dbReference type="SUPFAM" id="SSF52833">
    <property type="entry name" value="Thioredoxin-like"/>
    <property type="match status" value="1"/>
</dbReference>
<evidence type="ECO:0000259" key="11">
    <source>
        <dbReference type="PROSITE" id="PS51352"/>
    </source>
</evidence>
<keyword evidence="4" id="KW-0249">Electron transport</keyword>
<evidence type="ECO:0000313" key="13">
    <source>
        <dbReference type="Proteomes" id="UP000824091"/>
    </source>
</evidence>
<dbReference type="FunFam" id="3.40.30.10:FF:000001">
    <property type="entry name" value="Thioredoxin"/>
    <property type="match status" value="1"/>
</dbReference>
<dbReference type="Gene3D" id="3.40.30.10">
    <property type="entry name" value="Glutaredoxin"/>
    <property type="match status" value="1"/>
</dbReference>
<dbReference type="Proteomes" id="UP000824091">
    <property type="component" value="Unassembled WGS sequence"/>
</dbReference>
<comment type="similarity">
    <text evidence="1 8">Belongs to the thioredoxin family.</text>
</comment>
<keyword evidence="5 10" id="KW-1015">Disulfide bond</keyword>
<dbReference type="GO" id="GO:0015035">
    <property type="term" value="F:protein-disulfide reductase activity"/>
    <property type="evidence" value="ECO:0007669"/>
    <property type="project" value="UniProtKB-UniRule"/>
</dbReference>
<dbReference type="NCBIfam" id="TIGR01068">
    <property type="entry name" value="thioredoxin"/>
    <property type="match status" value="1"/>
</dbReference>
<evidence type="ECO:0000256" key="3">
    <source>
        <dbReference type="ARBA" id="ARBA00022448"/>
    </source>
</evidence>
<dbReference type="GO" id="GO:0045454">
    <property type="term" value="P:cell redox homeostasis"/>
    <property type="evidence" value="ECO:0007669"/>
    <property type="project" value="TreeGrafter"/>
</dbReference>
<evidence type="ECO:0000256" key="9">
    <source>
        <dbReference type="PIRSR" id="PIRSR000077-1"/>
    </source>
</evidence>
<evidence type="ECO:0000256" key="7">
    <source>
        <dbReference type="NCBIfam" id="TIGR01068"/>
    </source>
</evidence>
<feature type="site" description="Contributes to redox potential value" evidence="9">
    <location>
        <position position="32"/>
    </location>
</feature>
<organism evidence="12 13">
    <name type="scientific">Candidatus Fimisoma avicola</name>
    <dbReference type="NCBI Taxonomy" id="2840826"/>
    <lineage>
        <taxon>Bacteria</taxon>
        <taxon>Bacillati</taxon>
        <taxon>Bacillota</taxon>
        <taxon>Clostridia</taxon>
        <taxon>Eubacteriales</taxon>
        <taxon>Candidatus Fimisoma</taxon>
    </lineage>
</organism>
<dbReference type="EMBL" id="DVMO01000049">
    <property type="protein sequence ID" value="HIU27388.1"/>
    <property type="molecule type" value="Genomic_DNA"/>
</dbReference>
<comment type="caution">
    <text evidence="12">The sequence shown here is derived from an EMBL/GenBank/DDBJ whole genome shotgun (WGS) entry which is preliminary data.</text>
</comment>
<feature type="domain" description="Thioredoxin" evidence="11">
    <location>
        <begin position="1"/>
        <end position="103"/>
    </location>
</feature>
<evidence type="ECO:0000256" key="2">
    <source>
        <dbReference type="ARBA" id="ARBA00020570"/>
    </source>
</evidence>
<reference evidence="12" key="2">
    <citation type="journal article" date="2021" name="PeerJ">
        <title>Extensive microbial diversity within the chicken gut microbiome revealed by metagenomics and culture.</title>
        <authorList>
            <person name="Gilroy R."/>
            <person name="Ravi A."/>
            <person name="Getino M."/>
            <person name="Pursley I."/>
            <person name="Horton D.L."/>
            <person name="Alikhan N.F."/>
            <person name="Baker D."/>
            <person name="Gharbi K."/>
            <person name="Hall N."/>
            <person name="Watson M."/>
            <person name="Adriaenssens E.M."/>
            <person name="Foster-Nyarko E."/>
            <person name="Jarju S."/>
            <person name="Secka A."/>
            <person name="Antonio M."/>
            <person name="Oren A."/>
            <person name="Chaudhuri R.R."/>
            <person name="La Ragione R."/>
            <person name="Hildebrand F."/>
            <person name="Pallen M.J."/>
        </authorList>
    </citation>
    <scope>NUCLEOTIDE SEQUENCE</scope>
    <source>
        <strain evidence="12">11300</strain>
    </source>
</reference>
<feature type="active site" description="Nucleophile" evidence="9">
    <location>
        <position position="31"/>
    </location>
</feature>
<dbReference type="PANTHER" id="PTHR45663">
    <property type="entry name" value="GEO12009P1"/>
    <property type="match status" value="1"/>
</dbReference>
<evidence type="ECO:0000256" key="6">
    <source>
        <dbReference type="ARBA" id="ARBA00023284"/>
    </source>
</evidence>
<dbReference type="InterPro" id="IPR005746">
    <property type="entry name" value="Thioredoxin"/>
</dbReference>
<dbReference type="PANTHER" id="PTHR45663:SF11">
    <property type="entry name" value="GEO12009P1"/>
    <property type="match status" value="1"/>
</dbReference>
<feature type="site" description="Contributes to redox potential value" evidence="9">
    <location>
        <position position="33"/>
    </location>
</feature>
<dbReference type="PIRSF" id="PIRSF000077">
    <property type="entry name" value="Thioredoxin"/>
    <property type="match status" value="1"/>
</dbReference>
<sequence length="103" mass="11461">MAEIKLTTENFENEVMGSEIPVLVDFWASWCGPCRMLAPVLEEIAREYDGKVKVGKVNVDEEPALATAYNVSVIPTLILFKGGIEEKTSVGFRPKEEIEAMLK</sequence>
<feature type="site" description="Deprotonates C-terminal active site Cys" evidence="9">
    <location>
        <position position="25"/>
    </location>
</feature>
<dbReference type="InterPro" id="IPR017937">
    <property type="entry name" value="Thioredoxin_CS"/>
</dbReference>
<reference evidence="12" key="1">
    <citation type="submission" date="2020-10" db="EMBL/GenBank/DDBJ databases">
        <authorList>
            <person name="Gilroy R."/>
        </authorList>
    </citation>
    <scope>NUCLEOTIDE SEQUENCE</scope>
    <source>
        <strain evidence="12">11300</strain>
    </source>
</reference>
<keyword evidence="6 10" id="KW-0676">Redox-active center</keyword>
<dbReference type="Pfam" id="PF00085">
    <property type="entry name" value="Thioredoxin"/>
    <property type="match status" value="1"/>
</dbReference>
<evidence type="ECO:0000256" key="8">
    <source>
        <dbReference type="PIRNR" id="PIRNR000077"/>
    </source>
</evidence>
<proteinExistence type="inferred from homology"/>
<dbReference type="GO" id="GO:0005829">
    <property type="term" value="C:cytosol"/>
    <property type="evidence" value="ECO:0007669"/>
    <property type="project" value="TreeGrafter"/>
</dbReference>
<evidence type="ECO:0000256" key="1">
    <source>
        <dbReference type="ARBA" id="ARBA00008987"/>
    </source>
</evidence>
<feature type="disulfide bond" description="Redox-active" evidence="10">
    <location>
        <begin position="31"/>
        <end position="34"/>
    </location>
</feature>
<dbReference type="PROSITE" id="PS00194">
    <property type="entry name" value="THIOREDOXIN_1"/>
    <property type="match status" value="1"/>
</dbReference>
<dbReference type="CDD" id="cd02947">
    <property type="entry name" value="TRX_family"/>
    <property type="match status" value="1"/>
</dbReference>
<gene>
    <name evidence="12" type="primary">trxA</name>
    <name evidence="12" type="ORF">IAD16_03260</name>
</gene>
<dbReference type="PROSITE" id="PS51352">
    <property type="entry name" value="THIOREDOXIN_2"/>
    <property type="match status" value="1"/>
</dbReference>
<feature type="active site" description="Nucleophile" evidence="9">
    <location>
        <position position="34"/>
    </location>
</feature>
<evidence type="ECO:0000256" key="10">
    <source>
        <dbReference type="PIRSR" id="PIRSR000077-4"/>
    </source>
</evidence>
<dbReference type="AlphaFoldDB" id="A0A9D1I367"/>
<dbReference type="InterPro" id="IPR013766">
    <property type="entry name" value="Thioredoxin_domain"/>
</dbReference>
<dbReference type="InterPro" id="IPR036249">
    <property type="entry name" value="Thioredoxin-like_sf"/>
</dbReference>
<accession>A0A9D1I367</accession>
<keyword evidence="3" id="KW-0813">Transport</keyword>
<evidence type="ECO:0000256" key="4">
    <source>
        <dbReference type="ARBA" id="ARBA00022982"/>
    </source>
</evidence>
<protein>
    <recommendedName>
        <fullName evidence="2 7">Thioredoxin</fullName>
    </recommendedName>
</protein>